<dbReference type="RefSeq" id="WP_191004832.1">
    <property type="nucleotide sequence ID" value="NZ_JACXAD010000008.1"/>
</dbReference>
<evidence type="ECO:0000313" key="2">
    <source>
        <dbReference type="Proteomes" id="UP000612233"/>
    </source>
</evidence>
<proteinExistence type="predicted"/>
<evidence type="ECO:0000313" key="1">
    <source>
        <dbReference type="EMBL" id="MBD2768014.1"/>
    </source>
</evidence>
<dbReference type="EMBL" id="JACXAD010000008">
    <property type="protein sequence ID" value="MBD2768014.1"/>
    <property type="molecule type" value="Genomic_DNA"/>
</dbReference>
<reference evidence="1" key="1">
    <citation type="submission" date="2020-09" db="EMBL/GenBank/DDBJ databases">
        <authorList>
            <person name="Kim M.K."/>
        </authorList>
    </citation>
    <scope>NUCLEOTIDE SEQUENCE</scope>
    <source>
        <strain evidence="1">BT664</strain>
    </source>
</reference>
<dbReference type="SUPFAM" id="SSF49265">
    <property type="entry name" value="Fibronectin type III"/>
    <property type="match status" value="1"/>
</dbReference>
<protein>
    <submittedName>
        <fullName evidence="1">Gliding motility-associated C-terminal domain-containing protein</fullName>
    </submittedName>
</protein>
<dbReference type="InterPro" id="IPR036116">
    <property type="entry name" value="FN3_sf"/>
</dbReference>
<dbReference type="NCBIfam" id="TIGR04131">
    <property type="entry name" value="Bac_Flav_CTERM"/>
    <property type="match status" value="1"/>
</dbReference>
<dbReference type="Pfam" id="PF13585">
    <property type="entry name" value="CHU_C"/>
    <property type="match status" value="1"/>
</dbReference>
<dbReference type="AlphaFoldDB" id="A0A927BDB3"/>
<dbReference type="Proteomes" id="UP000612233">
    <property type="component" value="Unassembled WGS sequence"/>
</dbReference>
<organism evidence="1 2">
    <name type="scientific">Hymenobacter montanus</name>
    <dbReference type="NCBI Taxonomy" id="2771359"/>
    <lineage>
        <taxon>Bacteria</taxon>
        <taxon>Pseudomonadati</taxon>
        <taxon>Bacteroidota</taxon>
        <taxon>Cytophagia</taxon>
        <taxon>Cytophagales</taxon>
        <taxon>Hymenobacteraceae</taxon>
        <taxon>Hymenobacter</taxon>
    </lineage>
</organism>
<comment type="caution">
    <text evidence="1">The sequence shown here is derived from an EMBL/GenBank/DDBJ whole genome shotgun (WGS) entry which is preliminary data.</text>
</comment>
<keyword evidence="2" id="KW-1185">Reference proteome</keyword>
<dbReference type="InterPro" id="IPR013783">
    <property type="entry name" value="Ig-like_fold"/>
</dbReference>
<gene>
    <name evidence="1" type="ORF">IC235_08945</name>
</gene>
<accession>A0A927BDB3</accession>
<sequence>MSRLLSWSYTPAPGVDTVTVWELVNEAGRRTYYIRKFRVYDTPAPAFTLVPCVGNLVQVTVTDATYDSYEVQVGTGAFQRIDRNLPTTLSGPAGSPVTVLGSYSTNGACKGSNRLTIPTLAPPQTPLFTSLALAAPLPGSPATLEVGQLPPGYRYTLQAAEANAPGGYRDVANVPAGTSSFSLPSTQKGCYRLLRSDFCENSKEFSSSICTLSLTGSSAGGRNQLQLDDAGVGATYSVTRDNVTLPNASLIPISGGLEDPNVECGTTYTYRVTATQTGGGTAISNPVSITTRSTIPPPRPLLVASFNLRNVLELTALTSSGVPLPKGGTLRYRRAAGGQPPVDFGTVASTRVRRDSADLAGLLAQPPCYTMVLTDLCGNAAPESSAACPALLTARAADAEGTTVALSWTPFTGPAPNATTYTLQRLARDGSVLSTVPIGSGTTYTDFTPPADQQRLRYRLLIQGAGLPAGRVSYSNLATVTRRITLAIPTAFTPNGDGLNDLLEVKGRYLRNYLFVVVDRNGQEVFRSTQRDQVWDGTIRGQPPVLGAYAWRFQQESEEGPPFTATGSVTILK</sequence>
<dbReference type="Gene3D" id="2.60.40.10">
    <property type="entry name" value="Immunoglobulins"/>
    <property type="match status" value="1"/>
</dbReference>
<dbReference type="InterPro" id="IPR026341">
    <property type="entry name" value="T9SS_type_B"/>
</dbReference>
<name>A0A927BDB3_9BACT</name>